<evidence type="ECO:0000256" key="1">
    <source>
        <dbReference type="ARBA" id="ARBA00004418"/>
    </source>
</evidence>
<dbReference type="SMART" id="SM00858">
    <property type="entry name" value="SAF"/>
    <property type="match status" value="1"/>
</dbReference>
<name>A0A0D2JCQ8_9BACT</name>
<keyword evidence="3" id="KW-0574">Periplasm</keyword>
<feature type="domain" description="SAF" evidence="4">
    <location>
        <begin position="196"/>
        <end position="258"/>
    </location>
</feature>
<proteinExistence type="predicted"/>
<dbReference type="Pfam" id="PF13144">
    <property type="entry name" value="ChapFlgA"/>
    <property type="match status" value="1"/>
</dbReference>
<sequence>MRRLVFKIFVIAVLLSGTWQVARAAGVISFTSFAKVARSRVTLLDLVSKKADLPPVLKDRLSTQTVVQSLRPGRGVKVTGRRLRALVKRAGLPGDVSVLIPTRVDMHRASTVFTTVSMIEAYRNALEDRLGHQAADADIHDVSAVRDVVIPEGRVDTRVNFIGRKLTGRVPASLEILVDGRKVQTVRVVGIVDLYGEVLVAARNLNRNQVLDKGDVSLERINLSKVRGRTSQSVEDVEGLTLMNPLAAGEPVLIARLKRKPLIRKGEVVAMICKGPGLTITTKGKALRTGYKGGSIRLENIKSGRKVYGKVLASGEVEVDF</sequence>
<dbReference type="InterPro" id="IPR039246">
    <property type="entry name" value="Flagellar_FlgA"/>
</dbReference>
<comment type="caution">
    <text evidence="5">The sequence shown here is derived from an EMBL/GenBank/DDBJ whole genome shotgun (WGS) entry which is preliminary data.</text>
</comment>
<organism evidence="5 6">
    <name type="scientific">Dethiosulfatarculus sandiegensis</name>
    <dbReference type="NCBI Taxonomy" id="1429043"/>
    <lineage>
        <taxon>Bacteria</taxon>
        <taxon>Pseudomonadati</taxon>
        <taxon>Thermodesulfobacteriota</taxon>
        <taxon>Desulfarculia</taxon>
        <taxon>Desulfarculales</taxon>
        <taxon>Desulfarculaceae</taxon>
        <taxon>Dethiosulfatarculus</taxon>
    </lineage>
</organism>
<dbReference type="STRING" id="1429043.X474_13680"/>
<dbReference type="InterPro" id="IPR013974">
    <property type="entry name" value="SAF"/>
</dbReference>
<protein>
    <recommendedName>
        <fullName evidence="4">SAF domain-containing protein</fullName>
    </recommendedName>
</protein>
<dbReference type="NCBIfam" id="TIGR03170">
    <property type="entry name" value="flgA_cterm"/>
    <property type="match status" value="1"/>
</dbReference>
<dbReference type="GO" id="GO:0042597">
    <property type="term" value="C:periplasmic space"/>
    <property type="evidence" value="ECO:0007669"/>
    <property type="project" value="UniProtKB-SubCell"/>
</dbReference>
<accession>A0A0D2JCQ8</accession>
<dbReference type="GO" id="GO:0044780">
    <property type="term" value="P:bacterial-type flagellum assembly"/>
    <property type="evidence" value="ECO:0007669"/>
    <property type="project" value="InterPro"/>
</dbReference>
<dbReference type="OrthoDB" id="5513197at2"/>
<evidence type="ECO:0000313" key="5">
    <source>
        <dbReference type="EMBL" id="KIX13531.1"/>
    </source>
</evidence>
<gene>
    <name evidence="5" type="ORF">X474_13680</name>
</gene>
<dbReference type="EMBL" id="AZAC01000015">
    <property type="protein sequence ID" value="KIX13531.1"/>
    <property type="molecule type" value="Genomic_DNA"/>
</dbReference>
<dbReference type="Proteomes" id="UP000032233">
    <property type="component" value="Unassembled WGS sequence"/>
</dbReference>
<evidence type="ECO:0000256" key="3">
    <source>
        <dbReference type="ARBA" id="ARBA00022764"/>
    </source>
</evidence>
<dbReference type="AlphaFoldDB" id="A0A0D2JCQ8"/>
<evidence type="ECO:0000259" key="4">
    <source>
        <dbReference type="SMART" id="SM00858"/>
    </source>
</evidence>
<keyword evidence="2" id="KW-0732">Signal</keyword>
<evidence type="ECO:0000313" key="6">
    <source>
        <dbReference type="Proteomes" id="UP000032233"/>
    </source>
</evidence>
<evidence type="ECO:0000256" key="2">
    <source>
        <dbReference type="ARBA" id="ARBA00022729"/>
    </source>
</evidence>
<dbReference type="Gene3D" id="3.90.1210.10">
    <property type="entry name" value="Antifreeze-like/N-acetylneuraminic acid synthase C-terminal domain"/>
    <property type="match status" value="1"/>
</dbReference>
<dbReference type="PANTHER" id="PTHR36307">
    <property type="entry name" value="FLAGELLA BASAL BODY P-RING FORMATION PROTEIN FLGA"/>
    <property type="match status" value="1"/>
</dbReference>
<dbReference type="RefSeq" id="WP_044349240.1">
    <property type="nucleotide sequence ID" value="NZ_AZAC01000015.1"/>
</dbReference>
<dbReference type="PANTHER" id="PTHR36307:SF1">
    <property type="entry name" value="FLAGELLA BASAL BODY P-RING FORMATION PROTEIN FLGA"/>
    <property type="match status" value="1"/>
</dbReference>
<reference evidence="5 6" key="1">
    <citation type="submission" date="2013-11" db="EMBL/GenBank/DDBJ databases">
        <title>Metagenomic analysis of a methanogenic consortium involved in long chain n-alkane degradation.</title>
        <authorList>
            <person name="Davidova I.A."/>
            <person name="Callaghan A.V."/>
            <person name="Wawrik B."/>
            <person name="Pruitt S."/>
            <person name="Marks C."/>
            <person name="Duncan K.E."/>
            <person name="Suflita J.M."/>
        </authorList>
    </citation>
    <scope>NUCLEOTIDE SEQUENCE [LARGE SCALE GENOMIC DNA]</scope>
    <source>
        <strain evidence="5 6">SPR</strain>
    </source>
</reference>
<dbReference type="CDD" id="cd11614">
    <property type="entry name" value="SAF_CpaB_FlgA_like"/>
    <property type="match status" value="1"/>
</dbReference>
<dbReference type="InterPro" id="IPR017585">
    <property type="entry name" value="SAF_FlgA"/>
</dbReference>
<keyword evidence="6" id="KW-1185">Reference proteome</keyword>
<dbReference type="Gene3D" id="2.30.30.760">
    <property type="match status" value="1"/>
</dbReference>
<dbReference type="InParanoid" id="A0A0D2JCQ8"/>
<comment type="subcellular location">
    <subcellularLocation>
        <location evidence="1">Periplasm</location>
    </subcellularLocation>
</comment>